<protein>
    <recommendedName>
        <fullName evidence="8">Probable membrane transporter protein</fullName>
    </recommendedName>
</protein>
<evidence type="ECO:0000256" key="3">
    <source>
        <dbReference type="ARBA" id="ARBA00022448"/>
    </source>
</evidence>
<feature type="transmembrane region" description="Helical" evidence="8">
    <location>
        <begin position="36"/>
        <end position="61"/>
    </location>
</feature>
<comment type="subcellular location">
    <subcellularLocation>
        <location evidence="1 8">Cell membrane</location>
        <topology evidence="1 8">Multi-pass membrane protein</topology>
    </subcellularLocation>
</comment>
<comment type="similarity">
    <text evidence="2 8">Belongs to the 4-toluene sulfonate uptake permease (TSUP) (TC 2.A.102) family.</text>
</comment>
<evidence type="ECO:0000256" key="7">
    <source>
        <dbReference type="ARBA" id="ARBA00023136"/>
    </source>
</evidence>
<gene>
    <name evidence="9" type="ORF">GO499_18355</name>
</gene>
<dbReference type="RefSeq" id="WP_161863545.1">
    <property type="nucleotide sequence ID" value="NZ_CP046620.1"/>
</dbReference>
<keyword evidence="6 8" id="KW-1133">Transmembrane helix</keyword>
<evidence type="ECO:0000313" key="9">
    <source>
        <dbReference type="EMBL" id="QHQ37003.1"/>
    </source>
</evidence>
<dbReference type="GO" id="GO:0005886">
    <property type="term" value="C:plasma membrane"/>
    <property type="evidence" value="ECO:0007669"/>
    <property type="project" value="UniProtKB-SubCell"/>
</dbReference>
<dbReference type="InterPro" id="IPR002781">
    <property type="entry name" value="TM_pro_TauE-like"/>
</dbReference>
<name>A0A6P1T5N4_9RHOB</name>
<evidence type="ECO:0000256" key="4">
    <source>
        <dbReference type="ARBA" id="ARBA00022475"/>
    </source>
</evidence>
<accession>A0A6P1T5N4</accession>
<keyword evidence="5 8" id="KW-0812">Transmembrane</keyword>
<evidence type="ECO:0000313" key="10">
    <source>
        <dbReference type="Proteomes" id="UP000464495"/>
    </source>
</evidence>
<feature type="transmembrane region" description="Helical" evidence="8">
    <location>
        <begin position="82"/>
        <end position="100"/>
    </location>
</feature>
<feature type="transmembrane region" description="Helical" evidence="8">
    <location>
        <begin position="106"/>
        <end position="127"/>
    </location>
</feature>
<evidence type="ECO:0000256" key="8">
    <source>
        <dbReference type="RuleBase" id="RU363041"/>
    </source>
</evidence>
<evidence type="ECO:0000256" key="2">
    <source>
        <dbReference type="ARBA" id="ARBA00009142"/>
    </source>
</evidence>
<dbReference type="EMBL" id="CP046620">
    <property type="protein sequence ID" value="QHQ37003.1"/>
    <property type="molecule type" value="Genomic_DNA"/>
</dbReference>
<dbReference type="AlphaFoldDB" id="A0A6P1T5N4"/>
<evidence type="ECO:0000256" key="5">
    <source>
        <dbReference type="ARBA" id="ARBA00022692"/>
    </source>
</evidence>
<proteinExistence type="inferred from homology"/>
<feature type="transmembrane region" description="Helical" evidence="8">
    <location>
        <begin position="202"/>
        <end position="222"/>
    </location>
</feature>
<dbReference type="PANTHER" id="PTHR30269:SF32">
    <property type="entry name" value="MEMBRANE TRANSPORTER PROTEIN-RELATED"/>
    <property type="match status" value="1"/>
</dbReference>
<keyword evidence="10" id="KW-1185">Reference proteome</keyword>
<organism evidence="9 10">
    <name type="scientific">Algicella marina</name>
    <dbReference type="NCBI Taxonomy" id="2683284"/>
    <lineage>
        <taxon>Bacteria</taxon>
        <taxon>Pseudomonadati</taxon>
        <taxon>Pseudomonadota</taxon>
        <taxon>Alphaproteobacteria</taxon>
        <taxon>Rhodobacterales</taxon>
        <taxon>Paracoccaceae</taxon>
        <taxon>Algicella</taxon>
    </lineage>
</organism>
<dbReference type="InterPro" id="IPR052017">
    <property type="entry name" value="TSUP"/>
</dbReference>
<reference evidence="9 10" key="1">
    <citation type="submission" date="2019-12" db="EMBL/GenBank/DDBJ databases">
        <title>Complete genome sequence of Algicella marina strain 9Alg 56(T) isolated from the red alga Tichocarpus crinitus.</title>
        <authorList>
            <person name="Kim S.-G."/>
            <person name="Nedashkovskaya O.I."/>
        </authorList>
    </citation>
    <scope>NUCLEOTIDE SEQUENCE [LARGE SCALE GENOMIC DNA]</scope>
    <source>
        <strain evidence="9 10">9Alg 56</strain>
    </source>
</reference>
<feature type="transmembrane region" description="Helical" evidence="8">
    <location>
        <begin position="234"/>
        <end position="250"/>
    </location>
</feature>
<evidence type="ECO:0000256" key="6">
    <source>
        <dbReference type="ARBA" id="ARBA00022989"/>
    </source>
</evidence>
<feature type="transmembrane region" description="Helical" evidence="8">
    <location>
        <begin position="139"/>
        <end position="158"/>
    </location>
</feature>
<dbReference type="KEGG" id="amaq:GO499_18355"/>
<evidence type="ECO:0000256" key="1">
    <source>
        <dbReference type="ARBA" id="ARBA00004651"/>
    </source>
</evidence>
<dbReference type="Proteomes" id="UP000464495">
    <property type="component" value="Chromosome"/>
</dbReference>
<dbReference type="Pfam" id="PF01925">
    <property type="entry name" value="TauE"/>
    <property type="match status" value="1"/>
</dbReference>
<keyword evidence="3" id="KW-0813">Transport</keyword>
<feature type="transmembrane region" description="Helical" evidence="8">
    <location>
        <begin position="12"/>
        <end position="30"/>
    </location>
</feature>
<sequence length="257" mass="27241">MESLLAEFGTTSLILAFAVVVLAGFVKGAVGFALPMIMISGVGSLMDAEAAIAAIVLPALVTNTMQATRQGLGAATATLRTYWRLNLVMLLMIALCAQLVAVLPGWLLFLILGGMVTVFGTIQLSGWRPVIPDARAHRMEWIAGTVAGFFGGLSGVWGPPVLMYLLARGVPKVDLVRAQGISFLTGSIVLVIAHLRSGLLDGVTLPFSAAMVVPAVAGMLLGRVAQDRLDQERFRRLTLFVLVLAGLNLLRRGFLAM</sequence>
<dbReference type="PANTHER" id="PTHR30269">
    <property type="entry name" value="TRANSMEMBRANE PROTEIN YFCA"/>
    <property type="match status" value="1"/>
</dbReference>
<keyword evidence="4 8" id="KW-1003">Cell membrane</keyword>
<keyword evidence="7 8" id="KW-0472">Membrane</keyword>